<comment type="similarity">
    <text evidence="11 12">Belongs to the TonB-dependent receptor family.</text>
</comment>
<evidence type="ECO:0000259" key="15">
    <source>
        <dbReference type="Pfam" id="PF00593"/>
    </source>
</evidence>
<feature type="signal peptide" evidence="14">
    <location>
        <begin position="1"/>
        <end position="26"/>
    </location>
</feature>
<evidence type="ECO:0000256" key="11">
    <source>
        <dbReference type="PROSITE-ProRule" id="PRU01360"/>
    </source>
</evidence>
<dbReference type="PANTHER" id="PTHR32552">
    <property type="entry name" value="FERRICHROME IRON RECEPTOR-RELATED"/>
    <property type="match status" value="1"/>
</dbReference>
<dbReference type="InterPro" id="IPR012910">
    <property type="entry name" value="Plug_dom"/>
</dbReference>
<keyword evidence="6" id="KW-0408">Iron</keyword>
<keyword evidence="5 11" id="KW-0812">Transmembrane</keyword>
<feature type="chain" id="PRO_5015700428" evidence="14">
    <location>
        <begin position="27"/>
        <end position="833"/>
    </location>
</feature>
<evidence type="ECO:0000256" key="2">
    <source>
        <dbReference type="ARBA" id="ARBA00022448"/>
    </source>
</evidence>
<dbReference type="Pfam" id="PF00593">
    <property type="entry name" value="TonB_dep_Rec_b-barrel"/>
    <property type="match status" value="1"/>
</dbReference>
<keyword evidence="8 12" id="KW-0798">TonB box</keyword>
<evidence type="ECO:0000313" key="17">
    <source>
        <dbReference type="EMBL" id="PWF42266.1"/>
    </source>
</evidence>
<reference evidence="17 18" key="1">
    <citation type="submission" date="2018-04" db="EMBL/GenBank/DDBJ databases">
        <title>Massilia violaceinigra sp. nov., a novel purple-pigmented bacterium isolated from Tianshan glacier, Xinjiang, China.</title>
        <authorList>
            <person name="Wang H."/>
        </authorList>
    </citation>
    <scope>NUCLEOTIDE SEQUENCE [LARGE SCALE GENOMIC DNA]</scope>
    <source>
        <strain evidence="17 18">B448-2</strain>
    </source>
</reference>
<dbReference type="AlphaFoldDB" id="A0A2U2HER9"/>
<evidence type="ECO:0000313" key="18">
    <source>
        <dbReference type="Proteomes" id="UP000241421"/>
    </source>
</evidence>
<dbReference type="SUPFAM" id="SSF56935">
    <property type="entry name" value="Porins"/>
    <property type="match status" value="1"/>
</dbReference>
<evidence type="ECO:0000256" key="9">
    <source>
        <dbReference type="ARBA" id="ARBA00023136"/>
    </source>
</evidence>
<sequence length="833" mass="91816">MKTKQSTIAAAVSAALISLSAPAVWAQQAAPAATPQSKDAKLDAKDDAITKVYVTASKRSELASKVPYNVTAIGEEELRRENITDAKRLITESVSISAPGNSARFTDSVTVRGLNVSPVSANNIEQFVRSTLAYYLDDTPLPHMGYRIKDVARVETLLGPQGTLYGSGSLGGTVRYITNQPKLGKTEFKVNTGFYQTQNGGISNDTDLVLNLPLGSSVALRASVARLDEKGYTDRVSNPPWNVNNGAGTWTTKPDANQNVYEDDDWQKVNGGRVALLWKITPDLSVTLAHTQQNQLAHGSSGVSLTPLGIANATTAAEKLAVWNFDRYGAQCGPEGKTACPTYTNAFTTPYAVNDHTILSRYEEFSDRSFKLDSIDFDWNLGFAKLHSSTSYFSDERFGQADYTDKGHVFYFLLGDSGARIKSGRSAYMTFDNRYTGLAHETRLTSTGDGPIKWIAGLFHTRTDRSLKFSEWMAGLDAYNGIDRNAKGGRVDEGYAEDLAKKYTETAVFGEVGYRPNDKWLMTLGGRVFKFEDTARSYIKDFTYDLVDSDKTNSTSDNGKAYFKFNTSYQFNPNLLSYLTLSQGYRPGGINGFRDFGANKITKEGNEYAPDSTFNKELGLKGSFLDRKLYVETAIYRIEWKDPQTYRAQDVENGFPINGTTNGPKAHTQGFEFAARYKFNSNWSTTYATATTMGELDETSTHCLYQVTTTGCRTFHAGDKLGGSAKWKHNAGVRYNTYFDNGMYLSAGLSGRYVGTVRSDRDTNGVPPTLFPSYAIYSANATLSRDKWDLSVYVRNLANSQAQVSSQPIGITGARPIYAQPRTMGVNLSYQFL</sequence>
<evidence type="ECO:0000259" key="16">
    <source>
        <dbReference type="Pfam" id="PF07715"/>
    </source>
</evidence>
<keyword evidence="4" id="KW-0410">Iron transport</keyword>
<dbReference type="Gene3D" id="2.40.170.20">
    <property type="entry name" value="TonB-dependent receptor, beta-barrel domain"/>
    <property type="match status" value="1"/>
</dbReference>
<keyword evidence="3 11" id="KW-1134">Transmembrane beta strand</keyword>
<accession>A0A2U2HER9</accession>
<evidence type="ECO:0000256" key="13">
    <source>
        <dbReference type="SAM" id="MobiDB-lite"/>
    </source>
</evidence>
<evidence type="ECO:0000256" key="6">
    <source>
        <dbReference type="ARBA" id="ARBA00023004"/>
    </source>
</evidence>
<keyword evidence="17" id="KW-0675">Receptor</keyword>
<evidence type="ECO:0000256" key="5">
    <source>
        <dbReference type="ARBA" id="ARBA00022692"/>
    </source>
</evidence>
<evidence type="ECO:0000256" key="1">
    <source>
        <dbReference type="ARBA" id="ARBA00004571"/>
    </source>
</evidence>
<evidence type="ECO:0000256" key="12">
    <source>
        <dbReference type="RuleBase" id="RU003357"/>
    </source>
</evidence>
<dbReference type="InterPro" id="IPR036942">
    <property type="entry name" value="Beta-barrel_TonB_sf"/>
</dbReference>
<dbReference type="InterPro" id="IPR039426">
    <property type="entry name" value="TonB-dep_rcpt-like"/>
</dbReference>
<dbReference type="EMBL" id="PXWF02000299">
    <property type="protein sequence ID" value="PWF42266.1"/>
    <property type="molecule type" value="Genomic_DNA"/>
</dbReference>
<keyword evidence="14" id="KW-0732">Signal</keyword>
<feature type="region of interest" description="Disordered" evidence="13">
    <location>
        <begin position="236"/>
        <end position="256"/>
    </location>
</feature>
<dbReference type="Proteomes" id="UP000241421">
    <property type="component" value="Unassembled WGS sequence"/>
</dbReference>
<evidence type="ECO:0000256" key="8">
    <source>
        <dbReference type="ARBA" id="ARBA00023077"/>
    </source>
</evidence>
<evidence type="ECO:0000256" key="4">
    <source>
        <dbReference type="ARBA" id="ARBA00022496"/>
    </source>
</evidence>
<dbReference type="RefSeq" id="WP_106759706.1">
    <property type="nucleotide sequence ID" value="NZ_PXWF02000299.1"/>
</dbReference>
<evidence type="ECO:0000256" key="14">
    <source>
        <dbReference type="SAM" id="SignalP"/>
    </source>
</evidence>
<evidence type="ECO:0000256" key="3">
    <source>
        <dbReference type="ARBA" id="ARBA00022452"/>
    </source>
</evidence>
<evidence type="ECO:0000256" key="7">
    <source>
        <dbReference type="ARBA" id="ARBA00023065"/>
    </source>
</evidence>
<dbReference type="Pfam" id="PF07715">
    <property type="entry name" value="Plug"/>
    <property type="match status" value="1"/>
</dbReference>
<dbReference type="InterPro" id="IPR000531">
    <property type="entry name" value="Beta-barrel_TonB"/>
</dbReference>
<name>A0A2U2HER9_9BURK</name>
<feature type="domain" description="TonB-dependent receptor plug" evidence="16">
    <location>
        <begin position="64"/>
        <end position="173"/>
    </location>
</feature>
<proteinExistence type="inferred from homology"/>
<dbReference type="OrthoDB" id="174652at2"/>
<keyword evidence="7" id="KW-0406">Ion transport</keyword>
<dbReference type="PANTHER" id="PTHR32552:SF81">
    <property type="entry name" value="TONB-DEPENDENT OUTER MEMBRANE RECEPTOR"/>
    <property type="match status" value="1"/>
</dbReference>
<keyword evidence="9 11" id="KW-0472">Membrane</keyword>
<keyword evidence="2 11" id="KW-0813">Transport</keyword>
<organism evidence="17 18">
    <name type="scientific">Massilia glaciei</name>
    <dbReference type="NCBI Taxonomy" id="1524097"/>
    <lineage>
        <taxon>Bacteria</taxon>
        <taxon>Pseudomonadati</taxon>
        <taxon>Pseudomonadota</taxon>
        <taxon>Betaproteobacteria</taxon>
        <taxon>Burkholderiales</taxon>
        <taxon>Oxalobacteraceae</taxon>
        <taxon>Telluria group</taxon>
        <taxon>Massilia</taxon>
    </lineage>
</organism>
<dbReference type="GO" id="GO:0009279">
    <property type="term" value="C:cell outer membrane"/>
    <property type="evidence" value="ECO:0007669"/>
    <property type="project" value="UniProtKB-SubCell"/>
</dbReference>
<gene>
    <name evidence="17" type="ORF">C7C56_023060</name>
</gene>
<dbReference type="GO" id="GO:0006826">
    <property type="term" value="P:iron ion transport"/>
    <property type="evidence" value="ECO:0007669"/>
    <property type="project" value="UniProtKB-KW"/>
</dbReference>
<feature type="domain" description="TonB-dependent receptor-like beta-barrel" evidence="15">
    <location>
        <begin position="360"/>
        <end position="797"/>
    </location>
</feature>
<evidence type="ECO:0000256" key="10">
    <source>
        <dbReference type="ARBA" id="ARBA00023237"/>
    </source>
</evidence>
<dbReference type="PROSITE" id="PS52016">
    <property type="entry name" value="TONB_DEPENDENT_REC_3"/>
    <property type="match status" value="1"/>
</dbReference>
<comment type="subcellular location">
    <subcellularLocation>
        <location evidence="1 11">Cell outer membrane</location>
        <topology evidence="1 11">Multi-pass membrane protein</topology>
    </subcellularLocation>
</comment>
<keyword evidence="10 11" id="KW-0998">Cell outer membrane</keyword>
<comment type="caution">
    <text evidence="17">The sequence shown here is derived from an EMBL/GenBank/DDBJ whole genome shotgun (WGS) entry which is preliminary data.</text>
</comment>
<keyword evidence="18" id="KW-1185">Reference proteome</keyword>
<protein>
    <submittedName>
        <fullName evidence="17">TonB-dependent receptor</fullName>
    </submittedName>
</protein>